<dbReference type="FunFam" id="3.80.10.10:FF:000070">
    <property type="entry name" value="Centrosomal protein of 78 kDa"/>
    <property type="match status" value="1"/>
</dbReference>
<feature type="compositionally biased region" description="Basic residues" evidence="11">
    <location>
        <begin position="711"/>
        <end position="723"/>
    </location>
</feature>
<dbReference type="GO" id="GO:0036064">
    <property type="term" value="C:ciliary basal body"/>
    <property type="evidence" value="ECO:0007669"/>
    <property type="project" value="TreeGrafter"/>
</dbReference>
<dbReference type="PRINTS" id="PR02062">
    <property type="entry name" value="CENTROSOME78"/>
</dbReference>
<feature type="compositionally biased region" description="Polar residues" evidence="11">
    <location>
        <begin position="684"/>
        <end position="693"/>
    </location>
</feature>
<dbReference type="FunFam" id="3.80.10.10:FF:000057">
    <property type="entry name" value="Centrosomal protein of 78 kDa"/>
    <property type="match status" value="1"/>
</dbReference>
<feature type="compositionally biased region" description="Low complexity" evidence="11">
    <location>
        <begin position="762"/>
        <end position="774"/>
    </location>
</feature>
<evidence type="ECO:0000256" key="7">
    <source>
        <dbReference type="ARBA" id="ARBA00023273"/>
    </source>
</evidence>
<dbReference type="EMBL" id="JANPWB010000002">
    <property type="protein sequence ID" value="KAJ1206593.1"/>
    <property type="molecule type" value="Genomic_DNA"/>
</dbReference>
<protein>
    <recommendedName>
        <fullName evidence="9">Centrosomal protein of 78 kDa</fullName>
    </recommendedName>
</protein>
<dbReference type="InterPro" id="IPR032675">
    <property type="entry name" value="LRR_dom_sf"/>
</dbReference>
<keyword evidence="13" id="KW-1185">Reference proteome</keyword>
<keyword evidence="5" id="KW-0969">Cilium</keyword>
<evidence type="ECO:0000256" key="4">
    <source>
        <dbReference type="ARBA" id="ARBA00022794"/>
    </source>
</evidence>
<dbReference type="GO" id="GO:0030317">
    <property type="term" value="P:flagellated sperm motility"/>
    <property type="evidence" value="ECO:0007669"/>
    <property type="project" value="UniProtKB-ARBA"/>
</dbReference>
<dbReference type="PANTHER" id="PTHR24110:SF3">
    <property type="entry name" value="CENTROSOMAL PROTEIN OF 78 KDA"/>
    <property type="match status" value="1"/>
</dbReference>
<comment type="caution">
    <text evidence="12">The sequence shown here is derived from an EMBL/GenBank/DDBJ whole genome shotgun (WGS) entry which is preliminary data.</text>
</comment>
<feature type="region of interest" description="Disordered" evidence="11">
    <location>
        <begin position="684"/>
        <end position="774"/>
    </location>
</feature>
<dbReference type="GO" id="GO:0005814">
    <property type="term" value="C:centriole"/>
    <property type="evidence" value="ECO:0007669"/>
    <property type="project" value="UniProtKB-SubCell"/>
</dbReference>
<dbReference type="InterPro" id="IPR026212">
    <property type="entry name" value="Cep78"/>
</dbReference>
<keyword evidence="7" id="KW-0966">Cell projection</keyword>
<evidence type="ECO:0000256" key="5">
    <source>
        <dbReference type="ARBA" id="ARBA00023069"/>
    </source>
</evidence>
<evidence type="ECO:0000313" key="12">
    <source>
        <dbReference type="EMBL" id="KAJ1206593.1"/>
    </source>
</evidence>
<organism evidence="12 13">
    <name type="scientific">Pleurodeles waltl</name>
    <name type="common">Iberian ribbed newt</name>
    <dbReference type="NCBI Taxonomy" id="8319"/>
    <lineage>
        <taxon>Eukaryota</taxon>
        <taxon>Metazoa</taxon>
        <taxon>Chordata</taxon>
        <taxon>Craniata</taxon>
        <taxon>Vertebrata</taxon>
        <taxon>Euteleostomi</taxon>
        <taxon>Amphibia</taxon>
        <taxon>Batrachia</taxon>
        <taxon>Caudata</taxon>
        <taxon>Salamandroidea</taxon>
        <taxon>Salamandridae</taxon>
        <taxon>Pleurodelinae</taxon>
        <taxon>Pleurodeles</taxon>
    </lineage>
</organism>
<comment type="similarity">
    <text evidence="8">Belongs to the CEP78 family.</text>
</comment>
<dbReference type="Pfam" id="PF13516">
    <property type="entry name" value="LRR_6"/>
    <property type="match status" value="2"/>
</dbReference>
<reference evidence="12" key="1">
    <citation type="journal article" date="2022" name="bioRxiv">
        <title>Sequencing and chromosome-scale assembly of the giantPleurodeles waltlgenome.</title>
        <authorList>
            <person name="Brown T."/>
            <person name="Elewa A."/>
            <person name="Iarovenko S."/>
            <person name="Subramanian E."/>
            <person name="Araus A.J."/>
            <person name="Petzold A."/>
            <person name="Susuki M."/>
            <person name="Suzuki K.-i.T."/>
            <person name="Hayashi T."/>
            <person name="Toyoda A."/>
            <person name="Oliveira C."/>
            <person name="Osipova E."/>
            <person name="Leigh N.D."/>
            <person name="Simon A."/>
            <person name="Yun M.H."/>
        </authorList>
    </citation>
    <scope>NUCLEOTIDE SEQUENCE</scope>
    <source>
        <strain evidence="12">20211129_DDA</strain>
        <tissue evidence="12">Liver</tissue>
    </source>
</reference>
<proteinExistence type="inferred from homology"/>
<dbReference type="SMART" id="SM00368">
    <property type="entry name" value="LRR_RI"/>
    <property type="match status" value="3"/>
</dbReference>
<evidence type="ECO:0000256" key="6">
    <source>
        <dbReference type="ARBA" id="ARBA00023212"/>
    </source>
</evidence>
<keyword evidence="6" id="KW-0206">Cytoskeleton</keyword>
<evidence type="ECO:0000256" key="11">
    <source>
        <dbReference type="SAM" id="MobiDB-lite"/>
    </source>
</evidence>
<accession>A0AAV7VZB3</accession>
<dbReference type="InterPro" id="IPR001611">
    <property type="entry name" value="Leu-rich_rpt"/>
</dbReference>
<dbReference type="Gene3D" id="3.80.10.10">
    <property type="entry name" value="Ribonuclease Inhibitor"/>
    <property type="match status" value="2"/>
</dbReference>
<keyword evidence="10" id="KW-0175">Coiled coil</keyword>
<evidence type="ECO:0000256" key="1">
    <source>
        <dbReference type="ARBA" id="ARBA00004114"/>
    </source>
</evidence>
<dbReference type="PANTHER" id="PTHR24110">
    <property type="entry name" value="CENTROSOMAL PROTEIN OF 78 KDA"/>
    <property type="match status" value="1"/>
</dbReference>
<evidence type="ECO:0000256" key="3">
    <source>
        <dbReference type="ARBA" id="ARBA00022490"/>
    </source>
</evidence>
<dbReference type="GO" id="GO:0005813">
    <property type="term" value="C:centrosome"/>
    <property type="evidence" value="ECO:0007669"/>
    <property type="project" value="TreeGrafter"/>
</dbReference>
<evidence type="ECO:0000313" key="13">
    <source>
        <dbReference type="Proteomes" id="UP001066276"/>
    </source>
</evidence>
<evidence type="ECO:0000256" key="9">
    <source>
        <dbReference type="ARBA" id="ARBA00069623"/>
    </source>
</evidence>
<evidence type="ECO:0000256" key="2">
    <source>
        <dbReference type="ARBA" id="ARBA00004120"/>
    </source>
</evidence>
<dbReference type="GO" id="GO:0044782">
    <property type="term" value="P:cilium organization"/>
    <property type="evidence" value="ECO:0007669"/>
    <property type="project" value="TreeGrafter"/>
</dbReference>
<feature type="region of interest" description="Disordered" evidence="11">
    <location>
        <begin position="646"/>
        <end position="666"/>
    </location>
</feature>
<evidence type="ECO:0000256" key="10">
    <source>
        <dbReference type="SAM" id="Coils"/>
    </source>
</evidence>
<gene>
    <name evidence="12" type="ORF">NDU88_001996</name>
</gene>
<sequence length="774" mass="86238">MIDSVQIRRQGAFDFQAHYEYLCVLQDSVPLPAVKANLRHGILDVNGDRIKLADWKPILDTLRINKNLNSIAIRSFLQPGPVEPGEERYTAHFRRRTPAIRSREMTFQLCKAIRSCLSVSSALKHLEIQGLPLRERDLIALTKGLATSSSLENLSLPQCPFGDKGLQIICQSVKNSSTIKTVNFTGCGLTWLGTEHMANIIKHQATRRHSDAWAESLRYRRPDLDCMAGLRRITLNYNMLIGDEGAIALAESLKEDLWLKALDMRQCGISNQGAQALLDAFRSNTTLIVLDVRRNPLIDHSLLKTIIERVLMNAHDTNPEYKWLKSPSTKNTSKAKQKRRTIILGSGLKGKATIRIGFASKKNLAPERNSVSHKEGYAPEPLPAGVQGFMPWRTAERANRHRGFPLEHSHGSPLHAQTGSPVKIFMESDSSTETEETESLCDPVQDPLVTGSLGDSTLKQYKRLQVELETCRLRLNEERRARLKSDERIMELEIENTRLRHINLSLSEDVHKQTTSTFLEDEGVLESIETSFQKFHAFLDLLKDAGLGQLATMAGINQSDFGMLGQPQMSSTLEKPPVESDIIQKHSRIDNAGGKGTGDYFSNLLVSEELAHNTHPAATVLPATPASEQQQHQHFLDIDTGTSFDTEKKHQDAHSYGSSSSSKKNHKDIELTKKDCFMEQQVTSHHSLTNANQKSHGSRKSASSSSGKSKRDSKHKHSSHHTKGSNGESVIQKANRSRPKVEPDSKSTGTASESEIQEHFHSLASLHSSSGDRL</sequence>
<dbReference type="SUPFAM" id="SSF52047">
    <property type="entry name" value="RNI-like"/>
    <property type="match status" value="1"/>
</dbReference>
<name>A0AAV7VZB3_PLEWA</name>
<dbReference type="Proteomes" id="UP001066276">
    <property type="component" value="Chromosome 1_2"/>
</dbReference>
<evidence type="ECO:0000256" key="8">
    <source>
        <dbReference type="ARBA" id="ARBA00061070"/>
    </source>
</evidence>
<feature type="coiled-coil region" evidence="10">
    <location>
        <begin position="461"/>
        <end position="495"/>
    </location>
</feature>
<keyword evidence="3" id="KW-0963">Cytoplasm</keyword>
<dbReference type="AlphaFoldDB" id="A0AAV7VZB3"/>
<keyword evidence="4" id="KW-0970">Cilium biogenesis/degradation</keyword>
<comment type="subcellular location">
    <subcellularLocation>
        <location evidence="2">Cytoplasm</location>
        <location evidence="2">Cytoskeleton</location>
        <location evidence="2">Cilium basal body</location>
    </subcellularLocation>
    <subcellularLocation>
        <location evidence="1">Cytoplasm</location>
        <location evidence="1">Cytoskeleton</location>
        <location evidence="1">Microtubule organizing center</location>
        <location evidence="1">Centrosome</location>
        <location evidence="1">Centriole</location>
    </subcellularLocation>
</comment>